<dbReference type="AlphaFoldDB" id="A0A1M5UIH9"/>
<evidence type="ECO:0000256" key="4">
    <source>
        <dbReference type="ARBA" id="ARBA00022692"/>
    </source>
</evidence>
<evidence type="ECO:0000259" key="10">
    <source>
        <dbReference type="Pfam" id="PF00593"/>
    </source>
</evidence>
<keyword evidence="5 9" id="KW-0798">TonB box</keyword>
<reference evidence="13" key="1">
    <citation type="submission" date="2016-11" db="EMBL/GenBank/DDBJ databases">
        <authorList>
            <person name="Varghese N."/>
            <person name="Submissions S."/>
        </authorList>
    </citation>
    <scope>NUCLEOTIDE SEQUENCE [LARGE SCALE GENOMIC DNA]</scope>
    <source>
        <strain evidence="13">DSM 100572</strain>
    </source>
</reference>
<name>A0A1M5UIH9_9FLAO</name>
<dbReference type="InterPro" id="IPR023996">
    <property type="entry name" value="TonB-dep_OMP_SusC/RagA"/>
</dbReference>
<dbReference type="InterPro" id="IPR008969">
    <property type="entry name" value="CarboxyPept-like_regulatory"/>
</dbReference>
<dbReference type="STRING" id="1195760.SAMN05444281_1290"/>
<dbReference type="Gene3D" id="2.170.130.10">
    <property type="entry name" value="TonB-dependent receptor, plug domain"/>
    <property type="match status" value="1"/>
</dbReference>
<dbReference type="SUPFAM" id="SSF56935">
    <property type="entry name" value="Porins"/>
    <property type="match status" value="1"/>
</dbReference>
<keyword evidence="7 8" id="KW-0998">Cell outer membrane</keyword>
<feature type="domain" description="TonB-dependent receptor-like beta-barrel" evidence="10">
    <location>
        <begin position="512"/>
        <end position="1076"/>
    </location>
</feature>
<dbReference type="InterPro" id="IPR039426">
    <property type="entry name" value="TonB-dep_rcpt-like"/>
</dbReference>
<comment type="similarity">
    <text evidence="8 9">Belongs to the TonB-dependent receptor family.</text>
</comment>
<dbReference type="PROSITE" id="PS52016">
    <property type="entry name" value="TONB_DEPENDENT_REC_3"/>
    <property type="match status" value="1"/>
</dbReference>
<evidence type="ECO:0000256" key="7">
    <source>
        <dbReference type="ARBA" id="ARBA00023237"/>
    </source>
</evidence>
<dbReference type="Pfam" id="PF13715">
    <property type="entry name" value="CarbopepD_reg_2"/>
    <property type="match status" value="1"/>
</dbReference>
<gene>
    <name evidence="12" type="ORF">SAMN05444281_1290</name>
</gene>
<feature type="domain" description="TonB-dependent receptor plug" evidence="11">
    <location>
        <begin position="223"/>
        <end position="330"/>
    </location>
</feature>
<proteinExistence type="inferred from homology"/>
<dbReference type="SUPFAM" id="SSF49464">
    <property type="entry name" value="Carboxypeptidase regulatory domain-like"/>
    <property type="match status" value="1"/>
</dbReference>
<evidence type="ECO:0000256" key="6">
    <source>
        <dbReference type="ARBA" id="ARBA00023136"/>
    </source>
</evidence>
<dbReference type="InterPro" id="IPR000531">
    <property type="entry name" value="Beta-barrel_TonB"/>
</dbReference>
<dbReference type="InterPro" id="IPR037066">
    <property type="entry name" value="Plug_dom_sf"/>
</dbReference>
<dbReference type="Gene3D" id="2.60.40.1120">
    <property type="entry name" value="Carboxypeptidase-like, regulatory domain"/>
    <property type="match status" value="1"/>
</dbReference>
<dbReference type="Gene3D" id="2.40.170.20">
    <property type="entry name" value="TonB-dependent receptor, beta-barrel domain"/>
    <property type="match status" value="1"/>
</dbReference>
<keyword evidence="3 8" id="KW-1134">Transmembrane beta strand</keyword>
<dbReference type="Proteomes" id="UP000184109">
    <property type="component" value="Unassembled WGS sequence"/>
</dbReference>
<evidence type="ECO:0000256" key="5">
    <source>
        <dbReference type="ARBA" id="ARBA00023077"/>
    </source>
</evidence>
<evidence type="ECO:0000313" key="13">
    <source>
        <dbReference type="Proteomes" id="UP000184109"/>
    </source>
</evidence>
<dbReference type="GO" id="GO:0009279">
    <property type="term" value="C:cell outer membrane"/>
    <property type="evidence" value="ECO:0007669"/>
    <property type="project" value="UniProtKB-SubCell"/>
</dbReference>
<sequence length="1115" mass="123495">MKIKCINSFCKWRKGLLLIIMKMFVFLFCTTVFSFSPNTIVAQNSKIKIDIDQILTVDQVFDIIRNQTEYNFFYETGLFDNLPKVSVKRGVILTNDLLNKSLSKGNFKILITKDNSIVIKERFIKSVAQQKKHQISGVILDTEGQPLPGATVVEKGTNNGVITSFDGDFNLNVNDQAILVVSYVGYISKEIQLGSEKSLTIILASDMASLDEIVLVGYGTQKKVNLTGSVSSISSKEIENRPITQASQALSGLASGVTVQQGSGRPGNDGASIRLRGIGTFSGAGNDPLVLIDGLAGSLNDVDPNNIKSISVLKDAASASIYGTRAANGVILIETKRGRKGELTVSYNGYIGTQKVTALPDFVDSATYATLRNEANANMNSGPSYTDAEIEKFRNQSDPDNYPNVPHLKNLLKSGSGLQMSHNFSFSGGDEKNSYLFSLGYLDQDGIIAENNYKRYNFQLNFDSQIKKNLKLTANLSGYSANTEEPRHIGGDMTNMMNFAVRQGPIFAGKKSDGTYGYQDNYSPQAWLDSESFTNRKNKLFLGGTELAWDFMKNFTLSGKVGYRYTNYRDKEFLSDLQFDANKYVGPNSLRVSSGFDNTITLQSLLKYAVNVDKHSIAALAGFSQEEFHSEFVSGYRDDFPNNLLYEINAGSSSNMQNSGSAGEWGLRSYFGRINYSFNDRYLFEVNGRYDGTSRFITDGRWGFFPSVSAGWKVSEENFLKEVKWIDNLKFRASWGQLGNQNIGNYPYQNVIDLGQNYTFGGSLVSGARLSTLSNANISWETTTVTDLGLDVNLFDGKFSMVFDYFDKITSDILDVVSVSGVLGLNPSTVNAGEVRNSGFEVLLNYQDKIGDVNFSISPNFSYTNNRVTKLSTGLNQDINRGLFVGHSVNSTYGYVADGLFVDANDVANYPTQPYAAEPGFVKYKDISGPDGVPDGKVDATYDRKVIGSYFPKYSFGANLQADYKGFDISVLLQGLAGFNRQIGAYQAYAFYNGGQIQQWQADNRWTEENPDPNAEYIKLTSLNQGSGTIRPSTFWDRNASFLRIKNVQIGYNFPKPLLDALKIQKLRIYVTGQNLHTFNSFYKGWDPEMSQSTGDNSPFYPITSVYTLGLNLNF</sequence>
<evidence type="ECO:0000259" key="11">
    <source>
        <dbReference type="Pfam" id="PF07715"/>
    </source>
</evidence>
<evidence type="ECO:0000256" key="9">
    <source>
        <dbReference type="RuleBase" id="RU003357"/>
    </source>
</evidence>
<evidence type="ECO:0000256" key="8">
    <source>
        <dbReference type="PROSITE-ProRule" id="PRU01360"/>
    </source>
</evidence>
<dbReference type="Pfam" id="PF07715">
    <property type="entry name" value="Plug"/>
    <property type="match status" value="1"/>
</dbReference>
<evidence type="ECO:0000313" key="12">
    <source>
        <dbReference type="EMBL" id="SHH62882.1"/>
    </source>
</evidence>
<dbReference type="EMBL" id="FQXQ01000002">
    <property type="protein sequence ID" value="SHH62882.1"/>
    <property type="molecule type" value="Genomic_DNA"/>
</dbReference>
<dbReference type="InterPro" id="IPR036942">
    <property type="entry name" value="Beta-barrel_TonB_sf"/>
</dbReference>
<keyword evidence="6 8" id="KW-0472">Membrane</keyword>
<dbReference type="InterPro" id="IPR023997">
    <property type="entry name" value="TonB-dep_OMP_SusC/RagA_CS"/>
</dbReference>
<comment type="subcellular location">
    <subcellularLocation>
        <location evidence="1 8">Cell outer membrane</location>
        <topology evidence="1 8">Multi-pass membrane protein</topology>
    </subcellularLocation>
</comment>
<dbReference type="NCBIfam" id="TIGR04056">
    <property type="entry name" value="OMP_RagA_SusC"/>
    <property type="match status" value="1"/>
</dbReference>
<dbReference type="FunFam" id="2.170.130.10:FF:000003">
    <property type="entry name" value="SusC/RagA family TonB-linked outer membrane protein"/>
    <property type="match status" value="1"/>
</dbReference>
<protein>
    <submittedName>
        <fullName evidence="12">TonB-linked outer membrane protein, SusC/RagA family</fullName>
    </submittedName>
</protein>
<keyword evidence="2 8" id="KW-0813">Transport</keyword>
<dbReference type="NCBIfam" id="TIGR04057">
    <property type="entry name" value="SusC_RagA_signa"/>
    <property type="match status" value="1"/>
</dbReference>
<organism evidence="12 13">
    <name type="scientific">Wenyingzhuangia marina</name>
    <dbReference type="NCBI Taxonomy" id="1195760"/>
    <lineage>
        <taxon>Bacteria</taxon>
        <taxon>Pseudomonadati</taxon>
        <taxon>Bacteroidota</taxon>
        <taxon>Flavobacteriia</taxon>
        <taxon>Flavobacteriales</taxon>
        <taxon>Flavobacteriaceae</taxon>
        <taxon>Wenyingzhuangia</taxon>
    </lineage>
</organism>
<dbReference type="Pfam" id="PF00593">
    <property type="entry name" value="TonB_dep_Rec_b-barrel"/>
    <property type="match status" value="1"/>
</dbReference>
<evidence type="ECO:0000256" key="1">
    <source>
        <dbReference type="ARBA" id="ARBA00004571"/>
    </source>
</evidence>
<dbReference type="InterPro" id="IPR012910">
    <property type="entry name" value="Plug_dom"/>
</dbReference>
<keyword evidence="13" id="KW-1185">Reference proteome</keyword>
<evidence type="ECO:0000256" key="3">
    <source>
        <dbReference type="ARBA" id="ARBA00022452"/>
    </source>
</evidence>
<keyword evidence="4 8" id="KW-0812">Transmembrane</keyword>
<accession>A0A1M5UIH9</accession>
<evidence type="ECO:0000256" key="2">
    <source>
        <dbReference type="ARBA" id="ARBA00022448"/>
    </source>
</evidence>